<comment type="caution">
    <text evidence="2">The sequence shown here is derived from an EMBL/GenBank/DDBJ whole genome shotgun (WGS) entry which is preliminary data.</text>
</comment>
<organism evidence="2 3">
    <name type="scientific">Paenibacillus endophyticus</name>
    <dbReference type="NCBI Taxonomy" id="1294268"/>
    <lineage>
        <taxon>Bacteria</taxon>
        <taxon>Bacillati</taxon>
        <taxon>Bacillota</taxon>
        <taxon>Bacilli</taxon>
        <taxon>Bacillales</taxon>
        <taxon>Paenibacillaceae</taxon>
        <taxon>Paenibacillus</taxon>
    </lineage>
</organism>
<dbReference type="Proteomes" id="UP000518605">
    <property type="component" value="Unassembled WGS sequence"/>
</dbReference>
<gene>
    <name evidence="2" type="ORF">FHS16_001445</name>
</gene>
<reference evidence="2 3" key="1">
    <citation type="submission" date="2020-08" db="EMBL/GenBank/DDBJ databases">
        <title>Genomic Encyclopedia of Type Strains, Phase III (KMG-III): the genomes of soil and plant-associated and newly described type strains.</title>
        <authorList>
            <person name="Whitman W."/>
        </authorList>
    </citation>
    <scope>NUCLEOTIDE SEQUENCE [LARGE SCALE GENOMIC DNA]</scope>
    <source>
        <strain evidence="2 3">CECT 8234</strain>
    </source>
</reference>
<dbReference type="RefSeq" id="WP_183560310.1">
    <property type="nucleotide sequence ID" value="NZ_CBCSLB010000002.1"/>
</dbReference>
<dbReference type="SUPFAM" id="SSF48208">
    <property type="entry name" value="Six-hairpin glycosidases"/>
    <property type="match status" value="1"/>
</dbReference>
<feature type="region of interest" description="Disordered" evidence="1">
    <location>
        <begin position="207"/>
        <end position="229"/>
    </location>
</feature>
<accession>A0A7W5C5Q3</accession>
<evidence type="ECO:0000256" key="1">
    <source>
        <dbReference type="SAM" id="MobiDB-lite"/>
    </source>
</evidence>
<dbReference type="AlphaFoldDB" id="A0A7W5C5Q3"/>
<proteinExistence type="predicted"/>
<evidence type="ECO:0000313" key="2">
    <source>
        <dbReference type="EMBL" id="MBB3151402.1"/>
    </source>
</evidence>
<dbReference type="EMBL" id="JACHXW010000003">
    <property type="protein sequence ID" value="MBB3151402.1"/>
    <property type="molecule type" value="Genomic_DNA"/>
</dbReference>
<name>A0A7W5C5Q3_9BACL</name>
<dbReference type="InterPro" id="IPR008928">
    <property type="entry name" value="6-hairpin_glycosidase_sf"/>
</dbReference>
<keyword evidence="3" id="KW-1185">Reference proteome</keyword>
<sequence length="753" mass="83378">MAVEAIEKLLSNVKVEAFIRRYENAAQLEQCEMTLEGANGRTVTAVGAEWNVRLDTKGDPDRLEGLELTAVFRSAGYSEQTAASLSFCFSDWSEHNYVLVPGAVYNGNRFNVRELPYAPCWTKLAERGPDIPTTITDVPRLSVDRDHASAFHLLTGDASTPAIGAFDEKSGNGWLFITEQATSLGDTSMHMEESDDRRSAQISFQAPGVRPDRKYEMTTTSVPSTDRGHDFKPGETVVLKTKVYRFPCDSVNGLFEQFAKVRQQGMPSSPLAPSLPLSAAWEVQEQKYNALNWNEQLGYYAVGTIDMKHQDWQIGWVGGGMSSYALLLEGNELSAQRALDTLRFMFSSQTESGFFHGVCYKGQWYGDEFSDAPDRDHPEQWHILRKSADALYFIMKHFIALGQVMPAFVIPESWLEGCRRLADAFVKLWRSYGQFGQWVHSGTGDILVGGSAGAGIAPAGLALFGAYFKEDAYITAAEQAAEYFYRQFTKQGVTTGGPGEILQCPDSESAFALLESYMVLFEETGDQVWLSRAEEAAMQCMSWCVSYDFRFPQGSTFDRLGIRTTGSVIANVQNKHSAPGICTLSGDSLFKLYRATGNGLYMELLREIAGNMAQYLSREDRPVRGWDGDDMPAGYMSERVNMSDWEGQAYVGEVIPYSCWCEVSLMLSFAELPGIYVNKKSGSVTVIDQVDCSLVAAGKDGLKLTIHNKTKFPAHMKLLVESEDEAKQPLGPCASVSWKRVSVPAGETFALIV</sequence>
<evidence type="ECO:0000313" key="3">
    <source>
        <dbReference type="Proteomes" id="UP000518605"/>
    </source>
</evidence>
<protein>
    <submittedName>
        <fullName evidence="2">Uncharacterized protein</fullName>
    </submittedName>
</protein>
<dbReference type="GO" id="GO:0005975">
    <property type="term" value="P:carbohydrate metabolic process"/>
    <property type="evidence" value="ECO:0007669"/>
    <property type="project" value="InterPro"/>
</dbReference>